<protein>
    <submittedName>
        <fullName evidence="1">Mth938-like domain-containing protein</fullName>
    </submittedName>
</protein>
<dbReference type="InterPro" id="IPR007523">
    <property type="entry name" value="NDUFAF3/AAMDC"/>
</dbReference>
<gene>
    <name evidence="1" type="ORF">H0S81_03260</name>
</gene>
<dbReference type="GO" id="GO:0005737">
    <property type="term" value="C:cytoplasm"/>
    <property type="evidence" value="ECO:0007669"/>
    <property type="project" value="TreeGrafter"/>
</dbReference>
<dbReference type="Gene3D" id="3.40.1230.10">
    <property type="entry name" value="MTH938-like"/>
    <property type="match status" value="1"/>
</dbReference>
<reference evidence="1" key="1">
    <citation type="submission" date="2020-07" db="EMBL/GenBank/DDBJ databases">
        <title>Severe corrosion of carbon steel in oil field produced water can be linked to methanogenic archaea containing a special type of NiFe hydrogenase.</title>
        <authorList>
            <person name="Lahme S."/>
            <person name="Mand J."/>
            <person name="Longwell J."/>
            <person name="Smith R."/>
            <person name="Enning D."/>
        </authorList>
    </citation>
    <scope>NUCLEOTIDE SEQUENCE</scope>
    <source>
        <strain evidence="1">MIC098Bin6</strain>
    </source>
</reference>
<organism evidence="1 2">
    <name type="scientific">Desulfotignum balticum</name>
    <dbReference type="NCBI Taxonomy" id="115781"/>
    <lineage>
        <taxon>Bacteria</taxon>
        <taxon>Pseudomonadati</taxon>
        <taxon>Thermodesulfobacteriota</taxon>
        <taxon>Desulfobacteria</taxon>
        <taxon>Desulfobacterales</taxon>
        <taxon>Desulfobacteraceae</taxon>
        <taxon>Desulfotignum</taxon>
    </lineage>
</organism>
<dbReference type="Proteomes" id="UP000706172">
    <property type="component" value="Unassembled WGS sequence"/>
</dbReference>
<dbReference type="AlphaFoldDB" id="A0A931CWX8"/>
<dbReference type="InterPro" id="IPR036748">
    <property type="entry name" value="MTH938-like_sf"/>
</dbReference>
<proteinExistence type="predicted"/>
<comment type="caution">
    <text evidence="1">The sequence shown here is derived from an EMBL/GenBank/DDBJ whole genome shotgun (WGS) entry which is preliminary data.</text>
</comment>
<dbReference type="SUPFAM" id="SSF64076">
    <property type="entry name" value="MTH938-like"/>
    <property type="match status" value="1"/>
</dbReference>
<sequence>MINSYSFGKMTVNGKEFRKDLMILPDGSVLSPWIRKSGHRLTLEDLKPVLETDAEILVIGTGKPGLMRPHATLVQDLQEKGITAMVMSSKKAAEKYNALAGTAKGVAACFHLTC</sequence>
<dbReference type="Pfam" id="PF04430">
    <property type="entry name" value="DUF498"/>
    <property type="match status" value="1"/>
</dbReference>
<name>A0A931CWX8_9BACT</name>
<accession>A0A931CWX8</accession>
<evidence type="ECO:0000313" key="1">
    <source>
        <dbReference type="EMBL" id="MBG0778926.1"/>
    </source>
</evidence>
<dbReference type="EMBL" id="JACCQK010000147">
    <property type="protein sequence ID" value="MBG0778926.1"/>
    <property type="molecule type" value="Genomic_DNA"/>
</dbReference>
<dbReference type="PANTHER" id="PTHR15811">
    <property type="entry name" value="MTH938 DOMAIN-CONTAINING PROTEIN"/>
    <property type="match status" value="1"/>
</dbReference>
<dbReference type="PANTHER" id="PTHR15811:SF5">
    <property type="entry name" value="MTH938 DOMAIN-CONTAINING PROTEIN"/>
    <property type="match status" value="1"/>
</dbReference>
<evidence type="ECO:0000313" key="2">
    <source>
        <dbReference type="Proteomes" id="UP000706172"/>
    </source>
</evidence>